<dbReference type="PIRSF" id="PIRSF006078">
    <property type="entry name" value="GlxK"/>
    <property type="match status" value="1"/>
</dbReference>
<protein>
    <submittedName>
        <fullName evidence="5">Glycerate kinase</fullName>
    </submittedName>
</protein>
<evidence type="ECO:0000256" key="3">
    <source>
        <dbReference type="ARBA" id="ARBA00022777"/>
    </source>
</evidence>
<dbReference type="InterPro" id="IPR004381">
    <property type="entry name" value="Glycerate_kinase"/>
</dbReference>
<dbReference type="EMBL" id="OAOP01000004">
    <property type="protein sequence ID" value="SNX70735.1"/>
    <property type="molecule type" value="Genomic_DNA"/>
</dbReference>
<gene>
    <name evidence="5" type="ORF">SAMN05877753_104304</name>
</gene>
<dbReference type="InterPro" id="IPR018193">
    <property type="entry name" value="Glyc_kinase_flavodox-like_fold"/>
</dbReference>
<proteinExistence type="inferred from homology"/>
<dbReference type="SUPFAM" id="SSF110738">
    <property type="entry name" value="Glycerate kinase I"/>
    <property type="match status" value="1"/>
</dbReference>
<dbReference type="Gene3D" id="3.40.50.10350">
    <property type="entry name" value="Glycerate kinase, domain 1"/>
    <property type="match status" value="1"/>
</dbReference>
<organism evidence="5 6">
    <name type="scientific">Bacillus oleivorans</name>
    <dbReference type="NCBI Taxonomy" id="1448271"/>
    <lineage>
        <taxon>Bacteria</taxon>
        <taxon>Bacillati</taxon>
        <taxon>Bacillota</taxon>
        <taxon>Bacilli</taxon>
        <taxon>Bacillales</taxon>
        <taxon>Bacillaceae</taxon>
        <taxon>Bacillus</taxon>
    </lineage>
</organism>
<dbReference type="Gene3D" id="3.90.1510.10">
    <property type="entry name" value="Glycerate kinase, domain 2"/>
    <property type="match status" value="1"/>
</dbReference>
<dbReference type="OrthoDB" id="9774290at2"/>
<dbReference type="GO" id="GO:0008887">
    <property type="term" value="F:glycerate kinase activity"/>
    <property type="evidence" value="ECO:0007669"/>
    <property type="project" value="UniProtKB-UniRule"/>
</dbReference>
<sequence>MKVLIAIDSFKGSLSSIESGKAISLGIKNVYEEAEIVTIPIADGGEGTVEALVQATEGKYVETEVVGPLGKPVQAVYGILGNGTAAVIEVAAACGLPLVPVSERNPYYTTTYGVGQLILDAIEKGCRDFIVGLGGSATNDAGAGMLQALGYSFLDDEKKEIGYGGLELQKIQSIVLSKVHPELKNCTFTIASDVNNPLAGENGAAYIFGPQKGATPDMVQVLDRGLAHFAQVTLAQLSKDIQNIPGAGAAGGLGAAFAGFLHAEIHSGIDLLFAAVGIEAKMDGVDFVITGEGKLDGQTSMGKAPLGVAQLASRFQIPVIALAGSVTKEASVLNEKGITSFFSITNGPMPLEAAMDHANTFENLRITTEQLFRMIKAVKG</sequence>
<comment type="similarity">
    <text evidence="1 4">Belongs to the glycerate kinase type-1 family.</text>
</comment>
<dbReference type="Pfam" id="PF02595">
    <property type="entry name" value="Gly_kinase"/>
    <property type="match status" value="1"/>
</dbReference>
<evidence type="ECO:0000313" key="5">
    <source>
        <dbReference type="EMBL" id="SNX70735.1"/>
    </source>
</evidence>
<dbReference type="InterPro" id="IPR018197">
    <property type="entry name" value="Glycerate_kinase_RE-like"/>
</dbReference>
<name>A0A285CTI6_9BACI</name>
<evidence type="ECO:0000256" key="4">
    <source>
        <dbReference type="PIRNR" id="PIRNR006078"/>
    </source>
</evidence>
<accession>A0A285CTI6</accession>
<dbReference type="RefSeq" id="WP_097158690.1">
    <property type="nucleotide sequence ID" value="NZ_JBEPMQ010000006.1"/>
</dbReference>
<dbReference type="PANTHER" id="PTHR21599">
    <property type="entry name" value="GLYCERATE KINASE"/>
    <property type="match status" value="1"/>
</dbReference>
<reference evidence="5 6" key="1">
    <citation type="submission" date="2017-08" db="EMBL/GenBank/DDBJ databases">
        <authorList>
            <person name="de Groot N.N."/>
        </authorList>
    </citation>
    <scope>NUCLEOTIDE SEQUENCE [LARGE SCALE GENOMIC DNA]</scope>
    <source>
        <strain evidence="5 6">JC228</strain>
    </source>
</reference>
<evidence type="ECO:0000313" key="6">
    <source>
        <dbReference type="Proteomes" id="UP000219546"/>
    </source>
</evidence>
<keyword evidence="2 4" id="KW-0808">Transferase</keyword>
<dbReference type="PANTHER" id="PTHR21599:SF0">
    <property type="entry name" value="GLYCERATE KINASE"/>
    <property type="match status" value="1"/>
</dbReference>
<dbReference type="InterPro" id="IPR036129">
    <property type="entry name" value="Glycerate_kinase_sf"/>
</dbReference>
<keyword evidence="3 4" id="KW-0418">Kinase</keyword>
<dbReference type="NCBIfam" id="TIGR00045">
    <property type="entry name" value="glycerate kinase"/>
    <property type="match status" value="1"/>
</dbReference>
<dbReference type="GO" id="GO:0031388">
    <property type="term" value="P:organic acid phosphorylation"/>
    <property type="evidence" value="ECO:0007669"/>
    <property type="project" value="UniProtKB-UniRule"/>
</dbReference>
<keyword evidence="6" id="KW-1185">Reference proteome</keyword>
<dbReference type="Proteomes" id="UP000219546">
    <property type="component" value="Unassembled WGS sequence"/>
</dbReference>
<dbReference type="AlphaFoldDB" id="A0A285CTI6"/>
<evidence type="ECO:0000256" key="2">
    <source>
        <dbReference type="ARBA" id="ARBA00022679"/>
    </source>
</evidence>
<evidence type="ECO:0000256" key="1">
    <source>
        <dbReference type="ARBA" id="ARBA00006284"/>
    </source>
</evidence>